<dbReference type="OrthoDB" id="9794601at2"/>
<keyword evidence="4" id="KW-1185">Reference proteome</keyword>
<sequence>MLTYTKIGKKGHLGNQLFQIASTIGLAVANKQDFAFLDWKYQKYFKNKLPLLTLDLSSFINVEEKEYNFHQWNLETGAYDLSGGWFQTEKYFDSVLTKHYFEFSDALINRLKILYEGTFNKRTILLSIRRGDFVNHPDYFQLPINYYLNSLAQFFPDWESCNLIVLSDDIKYCKFHFSFLKNAFFGTGLNEIEQLCLGSLCDDFIISNSTFSWWTAWLGEKNDSKVIRPFKNFDGLKSKEFNDKDYFPERWKAYNHLGEKIYLENTIIALKKPDKIIEDYLKVNFSFDNENELFYWSQLKENKIEIKSNLVLINNCIIPPFCIYESINNIKKQKVNSVYFLLGKFIFISRFLDYTVFNKQFDFGIFTKIMNASLHKDKRKMVFISFNKNEVKILNNIEKFDIEKHLDFNIHFTHAGKIKNIFGNKYFLKKKRELFIKSIKRAAKRLLKLK</sequence>
<evidence type="ECO:0000313" key="3">
    <source>
        <dbReference type="EMBL" id="SEO67430.1"/>
    </source>
</evidence>
<dbReference type="GO" id="GO:0008107">
    <property type="term" value="F:galactoside 2-alpha-L-fucosyltransferase activity"/>
    <property type="evidence" value="ECO:0007669"/>
    <property type="project" value="InterPro"/>
</dbReference>
<dbReference type="GO" id="GO:0005975">
    <property type="term" value="P:carbohydrate metabolic process"/>
    <property type="evidence" value="ECO:0007669"/>
    <property type="project" value="InterPro"/>
</dbReference>
<evidence type="ECO:0000256" key="1">
    <source>
        <dbReference type="ARBA" id="ARBA00022676"/>
    </source>
</evidence>
<evidence type="ECO:0000313" key="4">
    <source>
        <dbReference type="Proteomes" id="UP000198657"/>
    </source>
</evidence>
<gene>
    <name evidence="3" type="ORF">SAMN04487942_0102</name>
</gene>
<evidence type="ECO:0000256" key="2">
    <source>
        <dbReference type="ARBA" id="ARBA00022679"/>
    </source>
</evidence>
<proteinExistence type="predicted"/>
<keyword evidence="1" id="KW-0328">Glycosyltransferase</keyword>
<organism evidence="3 4">
    <name type="scientific">Flavobacterium sinopsychrotolerans</name>
    <dbReference type="NCBI Taxonomy" id="604089"/>
    <lineage>
        <taxon>Bacteria</taxon>
        <taxon>Pseudomonadati</taxon>
        <taxon>Bacteroidota</taxon>
        <taxon>Flavobacteriia</taxon>
        <taxon>Flavobacteriales</taxon>
        <taxon>Flavobacteriaceae</taxon>
        <taxon>Flavobacterium</taxon>
    </lineage>
</organism>
<name>A0A1H8RM00_9FLAO</name>
<dbReference type="AlphaFoldDB" id="A0A1H8RM00"/>
<dbReference type="InterPro" id="IPR002516">
    <property type="entry name" value="Glyco_trans_11"/>
</dbReference>
<dbReference type="STRING" id="604089.SAMN04487942_0102"/>
<dbReference type="RefSeq" id="WP_091174253.1">
    <property type="nucleotide sequence ID" value="NZ_CBCSFM010000014.1"/>
</dbReference>
<accession>A0A1H8RM00</accession>
<dbReference type="EMBL" id="FODN01000012">
    <property type="protein sequence ID" value="SEO67430.1"/>
    <property type="molecule type" value="Genomic_DNA"/>
</dbReference>
<dbReference type="Proteomes" id="UP000198657">
    <property type="component" value="Unassembled WGS sequence"/>
</dbReference>
<protein>
    <submittedName>
        <fullName evidence="3">Glycosyl transferase family 11</fullName>
    </submittedName>
</protein>
<dbReference type="PANTHER" id="PTHR11927">
    <property type="entry name" value="GALACTOSIDE 2-L-FUCOSYLTRANSFERASE"/>
    <property type="match status" value="1"/>
</dbReference>
<keyword evidence="2 3" id="KW-0808">Transferase</keyword>
<dbReference type="CDD" id="cd11301">
    <property type="entry name" value="Fut1_Fut2_like"/>
    <property type="match status" value="1"/>
</dbReference>
<dbReference type="Pfam" id="PF01531">
    <property type="entry name" value="Glyco_transf_11"/>
    <property type="match status" value="1"/>
</dbReference>
<dbReference type="PANTHER" id="PTHR11927:SF9">
    <property type="entry name" value="L-FUCOSYLTRANSFERASE"/>
    <property type="match status" value="1"/>
</dbReference>
<dbReference type="GO" id="GO:0016020">
    <property type="term" value="C:membrane"/>
    <property type="evidence" value="ECO:0007669"/>
    <property type="project" value="InterPro"/>
</dbReference>
<reference evidence="4" key="1">
    <citation type="submission" date="2016-10" db="EMBL/GenBank/DDBJ databases">
        <authorList>
            <person name="Varghese N."/>
            <person name="Submissions S."/>
        </authorList>
    </citation>
    <scope>NUCLEOTIDE SEQUENCE [LARGE SCALE GENOMIC DNA]</scope>
    <source>
        <strain evidence="4">CGMCC 1.8704</strain>
    </source>
</reference>